<dbReference type="InterPro" id="IPR010280">
    <property type="entry name" value="U5_MeTrfase_fam"/>
</dbReference>
<dbReference type="AlphaFoldDB" id="A0A6U0P4Q6"/>
<feature type="region of interest" description="Disordered" evidence="6">
    <location>
        <begin position="400"/>
        <end position="426"/>
    </location>
</feature>
<dbReference type="Gene3D" id="3.40.50.150">
    <property type="entry name" value="Vaccinia Virus protein VP39"/>
    <property type="match status" value="1"/>
</dbReference>
<feature type="binding site" evidence="4">
    <location>
        <position position="350"/>
    </location>
    <ligand>
        <name>S-adenosyl-L-methionine</name>
        <dbReference type="ChEBI" id="CHEBI:59789"/>
    </ligand>
</feature>
<dbReference type="Pfam" id="PF05958">
    <property type="entry name" value="tRNA_U5-meth_tr"/>
    <property type="match status" value="1"/>
</dbReference>
<evidence type="ECO:0000259" key="7">
    <source>
        <dbReference type="Pfam" id="PF13847"/>
    </source>
</evidence>
<feature type="domain" description="Methyltransferase" evidence="7">
    <location>
        <begin position="325"/>
        <end position="385"/>
    </location>
</feature>
<comment type="caution">
    <text evidence="4">Lacks conserved residue(s) required for the propagation of feature annotation.</text>
</comment>
<evidence type="ECO:0000256" key="2">
    <source>
        <dbReference type="ARBA" id="ARBA00022679"/>
    </source>
</evidence>
<evidence type="ECO:0000313" key="9">
    <source>
        <dbReference type="EMBL" id="CAD8517991.1"/>
    </source>
</evidence>
<dbReference type="GO" id="GO:0032259">
    <property type="term" value="P:methylation"/>
    <property type="evidence" value="ECO:0007669"/>
    <property type="project" value="UniProtKB-KW"/>
</dbReference>
<dbReference type="InterPro" id="IPR025714">
    <property type="entry name" value="Methyltranfer_dom"/>
</dbReference>
<keyword evidence="1 4" id="KW-0489">Methyltransferase</keyword>
<proteinExistence type="inferred from homology"/>
<dbReference type="GO" id="GO:0008173">
    <property type="term" value="F:RNA methyltransferase activity"/>
    <property type="evidence" value="ECO:0007669"/>
    <property type="project" value="InterPro"/>
</dbReference>
<keyword evidence="2 4" id="KW-0808">Transferase</keyword>
<comment type="similarity">
    <text evidence="4">Belongs to the class I-like SAM-binding methyltransferase superfamily. RNA M5U methyltransferase family.</text>
</comment>
<keyword evidence="3 4" id="KW-0949">S-adenosyl-L-methionine</keyword>
<dbReference type="PANTHER" id="PTHR45904">
    <property type="entry name" value="TRNA (URACIL-5-)-METHYLTRANSFERASE"/>
    <property type="match status" value="1"/>
</dbReference>
<gene>
    <name evidence="8" type="ORF">MCOM1403_LOCUS5416</name>
    <name evidence="9" type="ORF">MCOM1403_LOCUS5417</name>
</gene>
<dbReference type="PROSITE" id="PS51687">
    <property type="entry name" value="SAM_MT_RNA_M5U"/>
    <property type="match status" value="1"/>
</dbReference>
<dbReference type="InterPro" id="IPR045850">
    <property type="entry name" value="TRM2_met"/>
</dbReference>
<dbReference type="EMBL" id="HBEQ01006839">
    <property type="protein sequence ID" value="CAD8517990.1"/>
    <property type="molecule type" value="Transcribed_RNA"/>
</dbReference>
<evidence type="ECO:0000256" key="6">
    <source>
        <dbReference type="SAM" id="MobiDB-lite"/>
    </source>
</evidence>
<dbReference type="PANTHER" id="PTHR45904:SF2">
    <property type="entry name" value="TRNA (URACIL-5-)-METHYLTRANSFERASE HOMOLOG A"/>
    <property type="match status" value="1"/>
</dbReference>
<reference evidence="9" key="1">
    <citation type="submission" date="2021-01" db="EMBL/GenBank/DDBJ databases">
        <authorList>
            <person name="Corre E."/>
            <person name="Pelletier E."/>
            <person name="Niang G."/>
            <person name="Scheremetjew M."/>
            <person name="Finn R."/>
            <person name="Kale V."/>
            <person name="Holt S."/>
            <person name="Cochrane G."/>
            <person name="Meng A."/>
            <person name="Brown T."/>
            <person name="Cohen L."/>
        </authorList>
    </citation>
    <scope>NUCLEOTIDE SEQUENCE</scope>
    <source>
        <strain evidence="9">CCMP1723</strain>
    </source>
</reference>
<dbReference type="SUPFAM" id="SSF53335">
    <property type="entry name" value="S-adenosyl-L-methionine-dependent methyltransferases"/>
    <property type="match status" value="1"/>
</dbReference>
<name>A0A6U0P4Q6_MICPS</name>
<evidence type="ECO:0000256" key="5">
    <source>
        <dbReference type="PROSITE-ProRule" id="PRU10015"/>
    </source>
</evidence>
<feature type="active site" evidence="5">
    <location>
        <position position="482"/>
    </location>
</feature>
<dbReference type="Gene3D" id="2.40.50.1070">
    <property type="match status" value="1"/>
</dbReference>
<feature type="compositionally biased region" description="Low complexity" evidence="6">
    <location>
        <begin position="407"/>
        <end position="420"/>
    </location>
</feature>
<dbReference type="InterPro" id="IPR030390">
    <property type="entry name" value="MeTrfase_TrmA_AS"/>
</dbReference>
<evidence type="ECO:0000256" key="1">
    <source>
        <dbReference type="ARBA" id="ARBA00022603"/>
    </source>
</evidence>
<dbReference type="CDD" id="cd02440">
    <property type="entry name" value="AdoMet_MTases"/>
    <property type="match status" value="1"/>
</dbReference>
<evidence type="ECO:0000256" key="3">
    <source>
        <dbReference type="ARBA" id="ARBA00022691"/>
    </source>
</evidence>
<feature type="binding site" evidence="4">
    <location>
        <position position="300"/>
    </location>
    <ligand>
        <name>S-adenosyl-L-methionine</name>
        <dbReference type="ChEBI" id="CHEBI:59789"/>
    </ligand>
</feature>
<sequence length="534" mass="57704">MCRLTKAIIKQSKQERSRGLSNRSRVPGWVIEANKLRGGCAAPLLGIIRSPVLDGYRNKSEFSIGLDVNEKPTVGFNIGLFKDGMTAVSGPENCRHISPIAKTLASALQSFIRSENDGINGNGHHLPVWNKSTGTGFWRLLTVREGGVAPPAGHWVKWKRTPFDNKNHAGADAEREHVEYFEPMLSQKDDDGLPSLSTSSRSEVMVIIQVSLSGHDTCTVQKTCKRAADVLRIAASHALPRPFFLKRLLMQVHNGVSNAAGPNAQLFDLENGNTSTAKQISISENLCGLRFSLSATAFFQVNTCAADILYQIAGEWASPHGRSLVLDICCGTGTIGITLAKKVQKVIGVDIVEDAIEDAKANATVNGITNCEWIAGRAENVLPSILKTYAPLVTPSERPGLTKARYSAPSAEESGSEGLSFPDRCHKGEPDVSMDNAISDSKSYPFDDIVAIADPPRAGLHRNVLLALRKESCVRRLVYVSCNPDTMAADCAELCKPQGPDGMSGGVPFTPVKAMAVDLFPHTRHCEAVVLLER</sequence>
<dbReference type="GO" id="GO:0003723">
    <property type="term" value="F:RNA binding"/>
    <property type="evidence" value="ECO:0007669"/>
    <property type="project" value="TreeGrafter"/>
</dbReference>
<dbReference type="InterPro" id="IPR029063">
    <property type="entry name" value="SAM-dependent_MTases_sf"/>
</dbReference>
<dbReference type="Pfam" id="PF13847">
    <property type="entry name" value="Methyltransf_31"/>
    <property type="match status" value="1"/>
</dbReference>
<dbReference type="GO" id="GO:0006396">
    <property type="term" value="P:RNA processing"/>
    <property type="evidence" value="ECO:0007669"/>
    <property type="project" value="InterPro"/>
</dbReference>
<feature type="binding site" evidence="4">
    <location>
        <position position="454"/>
    </location>
    <ligand>
        <name>S-adenosyl-L-methionine</name>
        <dbReference type="ChEBI" id="CHEBI:59789"/>
    </ligand>
</feature>
<protein>
    <recommendedName>
        <fullName evidence="7">Methyltransferase domain-containing protein</fullName>
    </recommendedName>
</protein>
<dbReference type="PROSITE" id="PS01230">
    <property type="entry name" value="TRMA_1"/>
    <property type="match status" value="1"/>
</dbReference>
<evidence type="ECO:0000256" key="4">
    <source>
        <dbReference type="PROSITE-ProRule" id="PRU01024"/>
    </source>
</evidence>
<dbReference type="EMBL" id="HBEQ01006840">
    <property type="protein sequence ID" value="CAD8517991.1"/>
    <property type="molecule type" value="Transcribed_RNA"/>
</dbReference>
<feature type="active site" description="Nucleophile" evidence="4">
    <location>
        <position position="482"/>
    </location>
</feature>
<accession>A0A6U0P4Q6</accession>
<evidence type="ECO:0000313" key="8">
    <source>
        <dbReference type="EMBL" id="CAD8517990.1"/>
    </source>
</evidence>
<organism evidence="9">
    <name type="scientific">Micromonas pusilla</name>
    <name type="common">Picoplanktonic green alga</name>
    <name type="synonym">Chromulina pusilla</name>
    <dbReference type="NCBI Taxonomy" id="38833"/>
    <lineage>
        <taxon>Eukaryota</taxon>
        <taxon>Viridiplantae</taxon>
        <taxon>Chlorophyta</taxon>
        <taxon>Mamiellophyceae</taxon>
        <taxon>Mamiellales</taxon>
        <taxon>Mamiellaceae</taxon>
        <taxon>Micromonas</taxon>
    </lineage>
</organism>